<sequence length="61" mass="7346">MILLSSWRWFSSIYFIDEQFSGMLSYPGHNAKNESKNGKYFRRDPIKHISTKKERSINYLE</sequence>
<dbReference type="Proteomes" id="UP000215002">
    <property type="component" value="Chromosome"/>
</dbReference>
<accession>A0A223P180</accession>
<evidence type="ECO:0000313" key="1">
    <source>
        <dbReference type="EMBL" id="ASU35591.1"/>
    </source>
</evidence>
<gene>
    <name evidence="1" type="ORF">MuYL_3706</name>
</gene>
<keyword evidence="2" id="KW-1185">Reference proteome</keyword>
<protein>
    <submittedName>
        <fullName evidence="1">Uncharacterized protein</fullName>
    </submittedName>
</protein>
<dbReference type="AlphaFoldDB" id="A0A223P180"/>
<proteinExistence type="predicted"/>
<evidence type="ECO:0000313" key="2">
    <source>
        <dbReference type="Proteomes" id="UP000215002"/>
    </source>
</evidence>
<name>A0A223P180_9SPHI</name>
<organism evidence="1 2">
    <name type="scientific">Mucilaginibacter xinganensis</name>
    <dbReference type="NCBI Taxonomy" id="1234841"/>
    <lineage>
        <taxon>Bacteria</taxon>
        <taxon>Pseudomonadati</taxon>
        <taxon>Bacteroidota</taxon>
        <taxon>Sphingobacteriia</taxon>
        <taxon>Sphingobacteriales</taxon>
        <taxon>Sphingobacteriaceae</taxon>
        <taxon>Mucilaginibacter</taxon>
    </lineage>
</organism>
<dbReference type="KEGG" id="muc:MuYL_3706"/>
<reference evidence="1 2" key="1">
    <citation type="submission" date="2017-08" db="EMBL/GenBank/DDBJ databases">
        <title>Complete genome sequence of Mucilaginibacter sp. strain BJC16-A31.</title>
        <authorList>
            <consortium name="Henan University of Science and Technology"/>
            <person name="You X."/>
        </authorList>
    </citation>
    <scope>NUCLEOTIDE SEQUENCE [LARGE SCALE GENOMIC DNA]</scope>
    <source>
        <strain evidence="1 2">BJC16-A31</strain>
    </source>
</reference>
<dbReference type="EMBL" id="CP022743">
    <property type="protein sequence ID" value="ASU35591.1"/>
    <property type="molecule type" value="Genomic_DNA"/>
</dbReference>